<comment type="caution">
    <text evidence="1">The sequence shown here is derived from an EMBL/GenBank/DDBJ whole genome shotgun (WGS) entry which is preliminary data.</text>
</comment>
<evidence type="ECO:0000313" key="1">
    <source>
        <dbReference type="EMBL" id="KTF05418.1"/>
    </source>
</evidence>
<sequence length="37" mass="4022">MTTTLPELTDTEQGAAPLPFRVRLYLVVGDAPNEAPH</sequence>
<name>A0A1B6NQ19_9ZZZZ</name>
<reference evidence="1" key="1">
    <citation type="submission" date="2013-11" db="EMBL/GenBank/DDBJ databases">
        <title>Microbial diversity, functional groups and degradation webs in Northern and Southern Mediterranean and Red Sea marine crude oil polluted sites.</title>
        <authorList>
            <person name="Daffonchio D."/>
            <person name="Mapelli F."/>
            <person name="Ferrer M."/>
            <person name="Richter M."/>
            <person name="Cherif A."/>
            <person name="Malkawi H.I."/>
            <person name="Yakimov M.M."/>
            <person name="Abdel-Fattah Y.R."/>
            <person name="Blaghen M."/>
            <person name="Golyshin P.N."/>
            <person name="Kalogerakis N."/>
            <person name="Boon N."/>
            <person name="Magagnini M."/>
            <person name="Fava F."/>
        </authorList>
    </citation>
    <scope>NUCLEOTIDE SEQUENCE</scope>
</reference>
<protein>
    <submittedName>
        <fullName evidence="1">Uncharacterized protein</fullName>
    </submittedName>
</protein>
<accession>A0A1B6NQ19</accession>
<dbReference type="AlphaFoldDB" id="A0A1B6NQ19"/>
<organism evidence="1">
    <name type="scientific">marine sediment metagenome</name>
    <dbReference type="NCBI Taxonomy" id="412755"/>
    <lineage>
        <taxon>unclassified sequences</taxon>
        <taxon>metagenomes</taxon>
        <taxon>ecological metagenomes</taxon>
    </lineage>
</organism>
<proteinExistence type="predicted"/>
<gene>
    <name evidence="1" type="ORF">MGSAQ_003086</name>
</gene>
<dbReference type="EMBL" id="AYSL01001801">
    <property type="protein sequence ID" value="KTF05418.1"/>
    <property type="molecule type" value="Genomic_DNA"/>
</dbReference>